<organism evidence="1">
    <name type="scientific">uncultured bacterium</name>
    <name type="common">gcode 4</name>
    <dbReference type="NCBI Taxonomy" id="1234023"/>
    <lineage>
        <taxon>Bacteria</taxon>
        <taxon>environmental samples</taxon>
    </lineage>
</organism>
<sequence>MEKKPVISYQFVNVPADKQELVKDIVQRNLEGKMDTYFKKV</sequence>
<proteinExistence type="predicted"/>
<reference evidence="1" key="1">
    <citation type="journal article" date="2012" name="Science">
        <title>Fermentation, hydrogen, and sulfur metabolism in multiple uncultivated bacterial phyla.</title>
        <authorList>
            <person name="Wrighton K.C."/>
            <person name="Thomas B.C."/>
            <person name="Sharon I."/>
            <person name="Miller C.S."/>
            <person name="Castelle C.J."/>
            <person name="VerBerkmoes N.C."/>
            <person name="Wilkins M.J."/>
            <person name="Hettich R.L."/>
            <person name="Lipton M.S."/>
            <person name="Williams K.H."/>
            <person name="Long P.E."/>
            <person name="Banfield J.F."/>
        </authorList>
    </citation>
    <scope>NUCLEOTIDE SEQUENCE [LARGE SCALE GENOMIC DNA]</scope>
</reference>
<accession>K1X3Q3</accession>
<feature type="non-terminal residue" evidence="1">
    <location>
        <position position="41"/>
    </location>
</feature>
<comment type="caution">
    <text evidence="1">The sequence shown here is derived from an EMBL/GenBank/DDBJ whole genome shotgun (WGS) entry which is preliminary data.</text>
</comment>
<evidence type="ECO:0000313" key="1">
    <source>
        <dbReference type="EMBL" id="EKD24645.1"/>
    </source>
</evidence>
<dbReference type="EMBL" id="AMFJ01036185">
    <property type="protein sequence ID" value="EKD24645.1"/>
    <property type="molecule type" value="Genomic_DNA"/>
</dbReference>
<gene>
    <name evidence="1" type="ORF">ACD_80C00178G0001</name>
</gene>
<dbReference type="AlphaFoldDB" id="K1X3Q3"/>
<protein>
    <submittedName>
        <fullName evidence="1">Uncharacterized protein</fullName>
    </submittedName>
</protein>
<name>K1X3Q3_9BACT</name>